<dbReference type="GO" id="GO:0044781">
    <property type="term" value="P:bacterial-type flagellum organization"/>
    <property type="evidence" value="ECO:0007669"/>
    <property type="project" value="UniProtKB-KW"/>
</dbReference>
<evidence type="ECO:0000259" key="10">
    <source>
        <dbReference type="Pfam" id="PF04316"/>
    </source>
</evidence>
<evidence type="ECO:0000256" key="3">
    <source>
        <dbReference type="ARBA" id="ARBA00022491"/>
    </source>
</evidence>
<protein>
    <recommendedName>
        <fullName evidence="2">Negative regulator of flagellin synthesis</fullName>
    </recommendedName>
    <alternativeName>
        <fullName evidence="8">Anti-sigma-28 factor</fullName>
    </alternativeName>
</protein>
<evidence type="ECO:0000313" key="12">
    <source>
        <dbReference type="Proteomes" id="UP000027647"/>
    </source>
</evidence>
<dbReference type="SUPFAM" id="SSF101498">
    <property type="entry name" value="Anti-sigma factor FlgM"/>
    <property type="match status" value="1"/>
</dbReference>
<comment type="caution">
    <text evidence="11">The sequence shown here is derived from an EMBL/GenBank/DDBJ whole genome shotgun (WGS) entry which is preliminary data.</text>
</comment>
<evidence type="ECO:0000256" key="8">
    <source>
        <dbReference type="ARBA" id="ARBA00030117"/>
    </source>
</evidence>
<proteinExistence type="inferred from homology"/>
<keyword evidence="3" id="KW-0678">Repressor</keyword>
<accession>A0A074M5V2</accession>
<feature type="compositionally biased region" description="Low complexity" evidence="9">
    <location>
        <begin position="32"/>
        <end position="52"/>
    </location>
</feature>
<feature type="region of interest" description="Disordered" evidence="9">
    <location>
        <begin position="15"/>
        <end position="65"/>
    </location>
</feature>
<comment type="function">
    <text evidence="7">Responsible for the coupling of flagellin expression to flagellar assembly by preventing expression of the flagellin genes when a component of the middle class of proteins is defective. It negatively regulates flagellar genes by inhibiting the activity of FliA by directly binding to FliA.</text>
</comment>
<dbReference type="STRING" id="1044.EH31_14750"/>
<evidence type="ECO:0000256" key="1">
    <source>
        <dbReference type="ARBA" id="ARBA00005322"/>
    </source>
</evidence>
<dbReference type="InterPro" id="IPR035890">
    <property type="entry name" value="Anti-sigma-28_factor_FlgM_sf"/>
</dbReference>
<sequence length="103" mass="10513">MSSFELNRLQTISGVSPASAADRAKARPSSDAGVPSAGRSAAGSSNGAGVAVEITAPAQNGPPVDTDRVAEIRSALREGTYPLVPAKIADAMIAAQYKFEIQQ</sequence>
<evidence type="ECO:0000313" key="11">
    <source>
        <dbReference type="EMBL" id="KEO88699.1"/>
    </source>
</evidence>
<gene>
    <name evidence="11" type="ORF">EH31_14750</name>
</gene>
<keyword evidence="6" id="KW-0804">Transcription</keyword>
<evidence type="ECO:0000256" key="9">
    <source>
        <dbReference type="SAM" id="MobiDB-lite"/>
    </source>
</evidence>
<feature type="domain" description="Anti-sigma-28 factor FlgM C-terminal" evidence="10">
    <location>
        <begin position="55"/>
        <end position="93"/>
    </location>
</feature>
<evidence type="ECO:0000256" key="2">
    <source>
        <dbReference type="ARBA" id="ARBA00017823"/>
    </source>
</evidence>
<dbReference type="InterPro" id="IPR007412">
    <property type="entry name" value="FlgM"/>
</dbReference>
<dbReference type="Pfam" id="PF04316">
    <property type="entry name" value="FlgM"/>
    <property type="match status" value="1"/>
</dbReference>
<dbReference type="AlphaFoldDB" id="A0A074M5V2"/>
<comment type="similarity">
    <text evidence="1">Belongs to the FlgM family.</text>
</comment>
<evidence type="ECO:0000256" key="6">
    <source>
        <dbReference type="ARBA" id="ARBA00023163"/>
    </source>
</evidence>
<dbReference type="EMBL" id="JMIW01000007">
    <property type="protein sequence ID" value="KEO88699.1"/>
    <property type="molecule type" value="Genomic_DNA"/>
</dbReference>
<dbReference type="NCBIfam" id="TIGR03824">
    <property type="entry name" value="FlgM_jcvi"/>
    <property type="match status" value="1"/>
</dbReference>
<dbReference type="GO" id="GO:0045892">
    <property type="term" value="P:negative regulation of DNA-templated transcription"/>
    <property type="evidence" value="ECO:0007669"/>
    <property type="project" value="InterPro"/>
</dbReference>
<keyword evidence="12" id="KW-1185">Reference proteome</keyword>
<dbReference type="Proteomes" id="UP000027647">
    <property type="component" value="Unassembled WGS sequence"/>
</dbReference>
<dbReference type="OrthoDB" id="7392062at2"/>
<keyword evidence="4" id="KW-1005">Bacterial flagellum biogenesis</keyword>
<organism evidence="11 12">
    <name type="scientific">Erythrobacter longus</name>
    <dbReference type="NCBI Taxonomy" id="1044"/>
    <lineage>
        <taxon>Bacteria</taxon>
        <taxon>Pseudomonadati</taxon>
        <taxon>Pseudomonadota</taxon>
        <taxon>Alphaproteobacteria</taxon>
        <taxon>Sphingomonadales</taxon>
        <taxon>Erythrobacteraceae</taxon>
        <taxon>Erythrobacter/Porphyrobacter group</taxon>
        <taxon>Erythrobacter</taxon>
    </lineage>
</organism>
<evidence type="ECO:0000256" key="7">
    <source>
        <dbReference type="ARBA" id="ARBA00024739"/>
    </source>
</evidence>
<reference evidence="11 12" key="1">
    <citation type="submission" date="2014-04" db="EMBL/GenBank/DDBJ databases">
        <title>A comprehensive comparison of genomes of Erythrobacter spp. strains.</title>
        <authorList>
            <person name="Zheng Q."/>
        </authorList>
    </citation>
    <scope>NUCLEOTIDE SEQUENCE [LARGE SCALE GENOMIC DNA]</scope>
    <source>
        <strain evidence="11 12">DSM 6997</strain>
    </source>
</reference>
<keyword evidence="5" id="KW-0805">Transcription regulation</keyword>
<name>A0A074M5V2_ERYLO</name>
<evidence type="ECO:0000256" key="5">
    <source>
        <dbReference type="ARBA" id="ARBA00023015"/>
    </source>
</evidence>
<dbReference type="InterPro" id="IPR031316">
    <property type="entry name" value="FlgM_C"/>
</dbReference>
<evidence type="ECO:0000256" key="4">
    <source>
        <dbReference type="ARBA" id="ARBA00022795"/>
    </source>
</evidence>
<dbReference type="RefSeq" id="WP_051699291.1">
    <property type="nucleotide sequence ID" value="NZ_JMIW01000007.1"/>
</dbReference>